<dbReference type="InterPro" id="IPR030890">
    <property type="entry name" value="LP_HExxH_w_TonB"/>
</dbReference>
<dbReference type="EMBL" id="SNRY01003720">
    <property type="protein sequence ID" value="KAA6319978.1"/>
    <property type="molecule type" value="Genomic_DNA"/>
</dbReference>
<sequence length="290" mass="33659">MKKIIIYLLIVITAFHIHSCKEEGELGESIFDTTEQKRNEFDKWILNNYVYPYNIDFKYRMEDIESSFQYDLVPADMNQSIKLAKIVKHLWLEAYDEAAGLDFTRTYAPKMIHLIGSAAYDDDGTMLLGTAEGGMKVTFYYVNSLQVDPGFLNYYYFKTIHHEFTHILNQQKNYDPEFDRISEGYYTQGDWYLRSYNPAEAYALGFVSPYAGSEPREDFAEVTSVYITSTPNAWNVILARAGYAGAIIINQKLEIVQNYMKNSFEIDLTELRDIVQRRTGEVLLLDLDNL</sequence>
<protein>
    <recommendedName>
        <fullName evidence="2">Substrate import-associated zinc metallohydrolase lipoprotein</fullName>
    </recommendedName>
</protein>
<dbReference type="Gene3D" id="3.40.390.70">
    <property type="match status" value="1"/>
</dbReference>
<dbReference type="NCBIfam" id="TIGR04549">
    <property type="entry name" value="LP_HExxH_w_tonB"/>
    <property type="match status" value="1"/>
</dbReference>
<proteinExistence type="predicted"/>
<dbReference type="AlphaFoldDB" id="A0A5J4QGE5"/>
<dbReference type="Pfam" id="PF15890">
    <property type="entry name" value="Peptidase_Mx1"/>
    <property type="match status" value="1"/>
</dbReference>
<name>A0A5J4QGE5_9ZZZZ</name>
<comment type="caution">
    <text evidence="1">The sequence shown here is derived from an EMBL/GenBank/DDBJ whole genome shotgun (WGS) entry which is preliminary data.</text>
</comment>
<organism evidence="1">
    <name type="scientific">termite gut metagenome</name>
    <dbReference type="NCBI Taxonomy" id="433724"/>
    <lineage>
        <taxon>unclassified sequences</taxon>
        <taxon>metagenomes</taxon>
        <taxon>organismal metagenomes</taxon>
    </lineage>
</organism>
<accession>A0A5J4QGE5</accession>
<evidence type="ECO:0008006" key="2">
    <source>
        <dbReference type="Google" id="ProtNLM"/>
    </source>
</evidence>
<gene>
    <name evidence="1" type="ORF">EZS27_030189</name>
</gene>
<evidence type="ECO:0000313" key="1">
    <source>
        <dbReference type="EMBL" id="KAA6319978.1"/>
    </source>
</evidence>
<reference evidence="1" key="1">
    <citation type="submission" date="2019-03" db="EMBL/GenBank/DDBJ databases">
        <title>Single cell metagenomics reveals metabolic interactions within the superorganism composed of flagellate Streblomastix strix and complex community of Bacteroidetes bacteria on its surface.</title>
        <authorList>
            <person name="Treitli S.C."/>
            <person name="Kolisko M."/>
            <person name="Husnik F."/>
            <person name="Keeling P."/>
            <person name="Hampl V."/>
        </authorList>
    </citation>
    <scope>NUCLEOTIDE SEQUENCE</scope>
    <source>
        <strain evidence="1">STM</strain>
    </source>
</reference>